<gene>
    <name evidence="1" type="ORF">EVA_15934</name>
</gene>
<protein>
    <submittedName>
        <fullName evidence="1">Uncharacterized protein</fullName>
    </submittedName>
</protein>
<comment type="caution">
    <text evidence="1">The sequence shown here is derived from an EMBL/GenBank/DDBJ whole genome shotgun (WGS) entry which is preliminary data.</text>
</comment>
<reference evidence="1" key="1">
    <citation type="journal article" date="2012" name="PLoS ONE">
        <title>Gene sets for utilization of primary and secondary nutrition supplies in the distal gut of endangered iberian lynx.</title>
        <authorList>
            <person name="Alcaide M."/>
            <person name="Messina E."/>
            <person name="Richter M."/>
            <person name="Bargiela R."/>
            <person name="Peplies J."/>
            <person name="Huws S.A."/>
            <person name="Newbold C.J."/>
            <person name="Golyshin P.N."/>
            <person name="Simon M.A."/>
            <person name="Lopez G."/>
            <person name="Yakimov M.M."/>
            <person name="Ferrer M."/>
        </authorList>
    </citation>
    <scope>NUCLEOTIDE SEQUENCE</scope>
</reference>
<name>J9G920_9ZZZZ</name>
<evidence type="ECO:0000313" key="1">
    <source>
        <dbReference type="EMBL" id="EJW95959.1"/>
    </source>
</evidence>
<proteinExistence type="predicted"/>
<sequence>MTEQSPQLWLWIVPYAVAMRLANLSTTPGDYFSFEGSSQMGLPVALKYISPSFTVISSPKT</sequence>
<accession>J9G920</accession>
<organism evidence="1">
    <name type="scientific">gut metagenome</name>
    <dbReference type="NCBI Taxonomy" id="749906"/>
    <lineage>
        <taxon>unclassified sequences</taxon>
        <taxon>metagenomes</taxon>
        <taxon>organismal metagenomes</taxon>
    </lineage>
</organism>
<dbReference type="EMBL" id="AMCI01005528">
    <property type="protein sequence ID" value="EJW95959.1"/>
    <property type="molecule type" value="Genomic_DNA"/>
</dbReference>
<dbReference type="AlphaFoldDB" id="J9G920"/>